<sequence length="117" mass="13152">MRDNTTPAGNPLTGIVFAEGERPVFGPGDKARILARSPIGHYRVPTYMRGKLCTVEKVIEPAAVDNEEEAFGRNVGSKRHYYRVAVPMSEIWPEYKGPATDGLRIEIYETWLERVST</sequence>
<dbReference type="RefSeq" id="WP_239537705.1">
    <property type="nucleotide sequence ID" value="NZ_BSOC01000007.1"/>
</dbReference>
<dbReference type="InterPro" id="IPR024690">
    <property type="entry name" value="CN_hydtase_beta_dom_C"/>
</dbReference>
<dbReference type="Proteomes" id="UP001430193">
    <property type="component" value="Unassembled WGS sequence"/>
</dbReference>
<dbReference type="SUPFAM" id="SSF50090">
    <property type="entry name" value="Electron transport accessory proteins"/>
    <property type="match status" value="1"/>
</dbReference>
<organism evidence="2 3">
    <name type="scientific">Dyella mobilis</name>
    <dbReference type="NCBI Taxonomy" id="1849582"/>
    <lineage>
        <taxon>Bacteria</taxon>
        <taxon>Pseudomonadati</taxon>
        <taxon>Pseudomonadota</taxon>
        <taxon>Gammaproteobacteria</taxon>
        <taxon>Lysobacterales</taxon>
        <taxon>Rhodanobacteraceae</taxon>
        <taxon>Dyella</taxon>
    </lineage>
</organism>
<comment type="caution">
    <text evidence="2">The sequence shown here is derived from an EMBL/GenBank/DDBJ whole genome shotgun (WGS) entry which is preliminary data.</text>
</comment>
<dbReference type="Gene3D" id="2.30.30.50">
    <property type="match status" value="1"/>
</dbReference>
<feature type="domain" description="Nitrile hydratase beta subunit" evidence="1">
    <location>
        <begin position="21"/>
        <end position="113"/>
    </location>
</feature>
<proteinExistence type="predicted"/>
<evidence type="ECO:0000313" key="2">
    <source>
        <dbReference type="EMBL" id="MBM7128985.1"/>
    </source>
</evidence>
<dbReference type="Pfam" id="PF02211">
    <property type="entry name" value="NHase_beta_C"/>
    <property type="match status" value="1"/>
</dbReference>
<reference evidence="2" key="1">
    <citation type="submission" date="2020-10" db="EMBL/GenBank/DDBJ databases">
        <title>Phylogeny of dyella-like bacteria.</title>
        <authorList>
            <person name="Fu J."/>
        </authorList>
    </citation>
    <scope>NUCLEOTIDE SEQUENCE</scope>
    <source>
        <strain evidence="2">DHON07</strain>
    </source>
</reference>
<accession>A0ABS2KCS7</accession>
<gene>
    <name evidence="2" type="ORF">ISS99_05565</name>
</gene>
<evidence type="ECO:0000259" key="1">
    <source>
        <dbReference type="Pfam" id="PF02211"/>
    </source>
</evidence>
<evidence type="ECO:0000313" key="3">
    <source>
        <dbReference type="Proteomes" id="UP001430193"/>
    </source>
</evidence>
<name>A0ABS2KCS7_9GAMM</name>
<keyword evidence="3" id="KW-1185">Reference proteome</keyword>
<dbReference type="EMBL" id="JADIKF010000036">
    <property type="protein sequence ID" value="MBM7128985.1"/>
    <property type="molecule type" value="Genomic_DNA"/>
</dbReference>
<dbReference type="InterPro" id="IPR008990">
    <property type="entry name" value="Elect_transpt_acc-like_dom_sf"/>
</dbReference>
<protein>
    <submittedName>
        <fullName evidence="2">Nitrile hydratase subunit beta</fullName>
    </submittedName>
</protein>